<protein>
    <submittedName>
        <fullName evidence="2">Uncharacterized protein</fullName>
    </submittedName>
</protein>
<name>A0AAW0ZNX4_9HYME</name>
<evidence type="ECO:0000313" key="3">
    <source>
        <dbReference type="Proteomes" id="UP001432146"/>
    </source>
</evidence>
<feature type="region of interest" description="Disordered" evidence="1">
    <location>
        <begin position="147"/>
        <end position="168"/>
    </location>
</feature>
<proteinExistence type="predicted"/>
<keyword evidence="3" id="KW-1185">Reference proteome</keyword>
<gene>
    <name evidence="2" type="ORF">QLX08_008008</name>
</gene>
<evidence type="ECO:0000256" key="1">
    <source>
        <dbReference type="SAM" id="MobiDB-lite"/>
    </source>
</evidence>
<dbReference type="AlphaFoldDB" id="A0AAW0ZNX4"/>
<dbReference type="Proteomes" id="UP001432146">
    <property type="component" value="Unassembled WGS sequence"/>
</dbReference>
<sequence>MSTVRITSTPISEIVQIFTVGTKIPKIFYNLIIPCQSSANKLQHRQKRKREKMQNVYGNDTYTYSRKSPKFSQLVPKSQRYFTISSYRVNHRQTISNCGKREKEKKCRMFIMEMTSTPIPEGRPNFHSWYQNPKNILQSHHTVSIIGKQSPTPAKEKKRKNAECLSWK</sequence>
<evidence type="ECO:0000313" key="2">
    <source>
        <dbReference type="EMBL" id="KAK9298808.1"/>
    </source>
</evidence>
<dbReference type="EMBL" id="JAWNGG020000166">
    <property type="protein sequence ID" value="KAK9298808.1"/>
    <property type="molecule type" value="Genomic_DNA"/>
</dbReference>
<accession>A0AAW0ZNX4</accession>
<comment type="caution">
    <text evidence="2">The sequence shown here is derived from an EMBL/GenBank/DDBJ whole genome shotgun (WGS) entry which is preliminary data.</text>
</comment>
<reference evidence="2 3" key="1">
    <citation type="submission" date="2024-05" db="EMBL/GenBank/DDBJ databases">
        <title>The nuclear and mitochondrial genome assemblies of Tetragonisca angustula (Apidae: Meliponini), a tiny yet remarkable pollinator in the Neotropics.</title>
        <authorList>
            <person name="Ferrari R."/>
            <person name="Ricardo P.C."/>
            <person name="Dias F.C."/>
            <person name="Araujo N.S."/>
            <person name="Soares D.O."/>
            <person name="Zhou Q.-S."/>
            <person name="Zhu C.-D."/>
            <person name="Coutinho L."/>
            <person name="Airas M.C."/>
            <person name="Batista T.M."/>
        </authorList>
    </citation>
    <scope>NUCLEOTIDE SEQUENCE [LARGE SCALE GENOMIC DNA]</scope>
    <source>
        <strain evidence="2">ASF017062</strain>
        <tissue evidence="2">Abdomen</tissue>
    </source>
</reference>
<organism evidence="2 3">
    <name type="scientific">Tetragonisca angustula</name>
    <dbReference type="NCBI Taxonomy" id="166442"/>
    <lineage>
        <taxon>Eukaryota</taxon>
        <taxon>Metazoa</taxon>
        <taxon>Ecdysozoa</taxon>
        <taxon>Arthropoda</taxon>
        <taxon>Hexapoda</taxon>
        <taxon>Insecta</taxon>
        <taxon>Pterygota</taxon>
        <taxon>Neoptera</taxon>
        <taxon>Endopterygota</taxon>
        <taxon>Hymenoptera</taxon>
        <taxon>Apocrita</taxon>
        <taxon>Aculeata</taxon>
        <taxon>Apoidea</taxon>
        <taxon>Anthophila</taxon>
        <taxon>Apidae</taxon>
        <taxon>Tetragonisca</taxon>
    </lineage>
</organism>